<accession>A0A9D4U7S3</accession>
<dbReference type="PANTHER" id="PTHR15430">
    <property type="entry name" value="GLOMULIN"/>
    <property type="match status" value="1"/>
</dbReference>
<dbReference type="Proteomes" id="UP000886520">
    <property type="component" value="Chromosome 21"/>
</dbReference>
<proteinExistence type="predicted"/>
<evidence type="ECO:0000313" key="2">
    <source>
        <dbReference type="Proteomes" id="UP000886520"/>
    </source>
</evidence>
<dbReference type="Pfam" id="PF08568">
    <property type="entry name" value="Kinetochor_Ybp2"/>
    <property type="match status" value="1"/>
</dbReference>
<sequence length="574" mass="64005">MDSESRERELVRRLADAVQLMGEDVGQPASDVETILAEAKAQLDPFSPAGQEMLDVVGIYLPSILVKFTVITHGRCREFAETLMNSLSENCDPRDMFTAYMEALHSYSVSESLGLCPILLDGLSKILTRIRRRRAEYFKESVPGLLKVAGVAADTDDMWRILDRVVHIVLVLLDTVAHEEVTEQKQRLHETLGIFILLLLARLSGFEQLDRASAVESLLLQLARLLSRCGLADVDLITGSFLGQVKHSFTEDLVNEDSFIRETRQGANIAVWWRFCFDKAALQNQEAVTSVIGGLRGSRHAFVSALSSVLMLLSSTEKTGKKVEMSIDLLTLILELGTAPSADTLLQIHLESLEDDEFLELTNLLQMVQNVVVFSPRSRTRQDAYSVLVNIIRKVLPAVERFKALKHLILQCEHSSMVSLLLYVVKEEVATALLSERNFKGQPFASEQVLELLDFILRPPSGGPPDLPAQIDAVLSALNLYRFLLIKEASGNSNCTGILSYVRLDEACLKWFQPLRTFLEGFKCSFSADDPEVTASVLLSISNIEGVLYRCIELAESRLKEHHRQDLSNVSPCT</sequence>
<dbReference type="InterPro" id="IPR019516">
    <property type="entry name" value="Glomulin/ALF4"/>
</dbReference>
<dbReference type="EMBL" id="JABFUD020000021">
    <property type="protein sequence ID" value="KAI5062897.1"/>
    <property type="molecule type" value="Genomic_DNA"/>
</dbReference>
<reference evidence="1" key="1">
    <citation type="submission" date="2021-01" db="EMBL/GenBank/DDBJ databases">
        <title>Adiantum capillus-veneris genome.</title>
        <authorList>
            <person name="Fang Y."/>
            <person name="Liao Q."/>
        </authorList>
    </citation>
    <scope>NUCLEOTIDE SEQUENCE</scope>
    <source>
        <strain evidence="1">H3</strain>
        <tissue evidence="1">Leaf</tissue>
    </source>
</reference>
<protein>
    <submittedName>
        <fullName evidence="1">Uncharacterized protein</fullName>
    </submittedName>
</protein>
<dbReference type="AlphaFoldDB" id="A0A9D4U7S3"/>
<organism evidence="1 2">
    <name type="scientific">Adiantum capillus-veneris</name>
    <name type="common">Maidenhair fern</name>
    <dbReference type="NCBI Taxonomy" id="13818"/>
    <lineage>
        <taxon>Eukaryota</taxon>
        <taxon>Viridiplantae</taxon>
        <taxon>Streptophyta</taxon>
        <taxon>Embryophyta</taxon>
        <taxon>Tracheophyta</taxon>
        <taxon>Polypodiopsida</taxon>
        <taxon>Polypodiidae</taxon>
        <taxon>Polypodiales</taxon>
        <taxon>Pteridineae</taxon>
        <taxon>Pteridaceae</taxon>
        <taxon>Vittarioideae</taxon>
        <taxon>Adiantum</taxon>
    </lineage>
</organism>
<dbReference type="PANTHER" id="PTHR15430:SF1">
    <property type="entry name" value="GLOMULIN"/>
    <property type="match status" value="1"/>
</dbReference>
<name>A0A9D4U7S3_ADICA</name>
<keyword evidence="2" id="KW-1185">Reference proteome</keyword>
<gene>
    <name evidence="1" type="ORF">GOP47_0021444</name>
</gene>
<evidence type="ECO:0000313" key="1">
    <source>
        <dbReference type="EMBL" id="KAI5062897.1"/>
    </source>
</evidence>
<dbReference type="OrthoDB" id="619536at2759"/>
<comment type="caution">
    <text evidence="1">The sequence shown here is derived from an EMBL/GenBank/DDBJ whole genome shotgun (WGS) entry which is preliminary data.</text>
</comment>
<dbReference type="GO" id="GO:0055105">
    <property type="term" value="F:ubiquitin-protein transferase inhibitor activity"/>
    <property type="evidence" value="ECO:0007669"/>
    <property type="project" value="TreeGrafter"/>
</dbReference>
<dbReference type="GO" id="GO:0005737">
    <property type="term" value="C:cytoplasm"/>
    <property type="evidence" value="ECO:0007669"/>
    <property type="project" value="TreeGrafter"/>
</dbReference>
<dbReference type="InterPro" id="IPR013877">
    <property type="entry name" value="YAP-bd/ALF4/Glomulin"/>
</dbReference>